<name>A0A9P5X2A6_9AGAR</name>
<evidence type="ECO:0000313" key="3">
    <source>
        <dbReference type="Proteomes" id="UP000807342"/>
    </source>
</evidence>
<protein>
    <submittedName>
        <fullName evidence="2">Uncharacterized protein</fullName>
    </submittedName>
</protein>
<accession>A0A9P5X2A6</accession>
<reference evidence="2" key="1">
    <citation type="submission" date="2020-11" db="EMBL/GenBank/DDBJ databases">
        <authorList>
            <consortium name="DOE Joint Genome Institute"/>
            <person name="Ahrendt S."/>
            <person name="Riley R."/>
            <person name="Andreopoulos W."/>
            <person name="Labutti K."/>
            <person name="Pangilinan J."/>
            <person name="Ruiz-Duenas F.J."/>
            <person name="Barrasa J.M."/>
            <person name="Sanchez-Garcia M."/>
            <person name="Camarero S."/>
            <person name="Miyauchi S."/>
            <person name="Serrano A."/>
            <person name="Linde D."/>
            <person name="Babiker R."/>
            <person name="Drula E."/>
            <person name="Ayuso-Fernandez I."/>
            <person name="Pacheco R."/>
            <person name="Padilla G."/>
            <person name="Ferreira P."/>
            <person name="Barriuso J."/>
            <person name="Kellner H."/>
            <person name="Castanera R."/>
            <person name="Alfaro M."/>
            <person name="Ramirez L."/>
            <person name="Pisabarro A.G."/>
            <person name="Kuo A."/>
            <person name="Tritt A."/>
            <person name="Lipzen A."/>
            <person name="He G."/>
            <person name="Yan M."/>
            <person name="Ng V."/>
            <person name="Cullen D."/>
            <person name="Martin F."/>
            <person name="Rosso M.-N."/>
            <person name="Henrissat B."/>
            <person name="Hibbett D."/>
            <person name="Martinez A.T."/>
            <person name="Grigoriev I.V."/>
        </authorList>
    </citation>
    <scope>NUCLEOTIDE SEQUENCE</scope>
    <source>
        <strain evidence="2">MF-IS2</strain>
    </source>
</reference>
<evidence type="ECO:0000313" key="2">
    <source>
        <dbReference type="EMBL" id="KAF9443299.1"/>
    </source>
</evidence>
<sequence>MYLGKKDSRNMVVSRYLCQCSSSAQSSRVCGWTFADVKQISSTSTALSAQKPQSKVGSIGKRRGKALTEVVGMIVEGERNLVDQKSNIKYMLKSVYTREIESSKIINNKKFGGGIQKSKVESLLTQCKHRRTRWKSVKRWLGVTWGISSHTDENMNARNEDEDATNQNAGSDNKVQNQ</sequence>
<dbReference type="AlphaFoldDB" id="A0A9P5X2A6"/>
<gene>
    <name evidence="2" type="ORF">P691DRAFT_788238</name>
</gene>
<organism evidence="2 3">
    <name type="scientific">Macrolepiota fuliginosa MF-IS2</name>
    <dbReference type="NCBI Taxonomy" id="1400762"/>
    <lineage>
        <taxon>Eukaryota</taxon>
        <taxon>Fungi</taxon>
        <taxon>Dikarya</taxon>
        <taxon>Basidiomycota</taxon>
        <taxon>Agaricomycotina</taxon>
        <taxon>Agaricomycetes</taxon>
        <taxon>Agaricomycetidae</taxon>
        <taxon>Agaricales</taxon>
        <taxon>Agaricineae</taxon>
        <taxon>Agaricaceae</taxon>
        <taxon>Macrolepiota</taxon>
    </lineage>
</organism>
<dbReference type="EMBL" id="MU151493">
    <property type="protein sequence ID" value="KAF9443299.1"/>
    <property type="molecule type" value="Genomic_DNA"/>
</dbReference>
<feature type="compositionally biased region" description="Polar residues" evidence="1">
    <location>
        <begin position="165"/>
        <end position="178"/>
    </location>
</feature>
<proteinExistence type="predicted"/>
<evidence type="ECO:0000256" key="1">
    <source>
        <dbReference type="SAM" id="MobiDB-lite"/>
    </source>
</evidence>
<feature type="region of interest" description="Disordered" evidence="1">
    <location>
        <begin position="151"/>
        <end position="178"/>
    </location>
</feature>
<keyword evidence="3" id="KW-1185">Reference proteome</keyword>
<dbReference type="Proteomes" id="UP000807342">
    <property type="component" value="Unassembled WGS sequence"/>
</dbReference>
<comment type="caution">
    <text evidence="2">The sequence shown here is derived from an EMBL/GenBank/DDBJ whole genome shotgun (WGS) entry which is preliminary data.</text>
</comment>